<dbReference type="EMBL" id="JAENIL010000006">
    <property type="protein sequence ID" value="MBK1876048.1"/>
    <property type="molecule type" value="Genomic_DNA"/>
</dbReference>
<dbReference type="InterPro" id="IPR039426">
    <property type="entry name" value="TonB-dep_rcpt-like"/>
</dbReference>
<evidence type="ECO:0000256" key="2">
    <source>
        <dbReference type="ARBA" id="ARBA00022448"/>
    </source>
</evidence>
<feature type="signal peptide" evidence="11">
    <location>
        <begin position="1"/>
        <end position="32"/>
    </location>
</feature>
<organism evidence="13 14">
    <name type="scientific">Pelagicoccus mobilis</name>
    <dbReference type="NCBI Taxonomy" id="415221"/>
    <lineage>
        <taxon>Bacteria</taxon>
        <taxon>Pseudomonadati</taxon>
        <taxon>Verrucomicrobiota</taxon>
        <taxon>Opitutia</taxon>
        <taxon>Puniceicoccales</taxon>
        <taxon>Pelagicoccaceae</taxon>
        <taxon>Pelagicoccus</taxon>
    </lineage>
</organism>
<evidence type="ECO:0000256" key="3">
    <source>
        <dbReference type="ARBA" id="ARBA00022452"/>
    </source>
</evidence>
<reference evidence="13" key="1">
    <citation type="submission" date="2021-01" db="EMBL/GenBank/DDBJ databases">
        <title>Modified the classification status of verrucomicrobia.</title>
        <authorList>
            <person name="Feng X."/>
        </authorList>
    </citation>
    <scope>NUCLEOTIDE SEQUENCE</scope>
    <source>
        <strain evidence="13">KCTC 13126</strain>
    </source>
</reference>
<dbReference type="InterPro" id="IPR037066">
    <property type="entry name" value="Plug_dom_sf"/>
</dbReference>
<name>A0A934RYW0_9BACT</name>
<dbReference type="InterPro" id="IPR012910">
    <property type="entry name" value="Plug_dom"/>
</dbReference>
<comment type="subcellular location">
    <subcellularLocation>
        <location evidence="1">Cell outer membrane</location>
        <topology evidence="1">Multi-pass membrane protein</topology>
    </subcellularLocation>
</comment>
<gene>
    <name evidence="13" type="ORF">JIN87_04155</name>
</gene>
<accession>A0A934RYW0</accession>
<keyword evidence="8" id="KW-0798">TonB box</keyword>
<keyword evidence="7" id="KW-0406">Ion transport</keyword>
<evidence type="ECO:0000256" key="10">
    <source>
        <dbReference type="ARBA" id="ARBA00023237"/>
    </source>
</evidence>
<keyword evidence="2" id="KW-0813">Transport</keyword>
<proteinExistence type="predicted"/>
<dbReference type="Proteomes" id="UP000617628">
    <property type="component" value="Unassembled WGS sequence"/>
</dbReference>
<keyword evidence="9" id="KW-0472">Membrane</keyword>
<comment type="caution">
    <text evidence="13">The sequence shown here is derived from an EMBL/GenBank/DDBJ whole genome shotgun (WGS) entry which is preliminary data.</text>
</comment>
<keyword evidence="10" id="KW-0998">Cell outer membrane</keyword>
<dbReference type="Gene3D" id="2.40.170.20">
    <property type="entry name" value="TonB-dependent receptor, beta-barrel domain"/>
    <property type="match status" value="1"/>
</dbReference>
<evidence type="ECO:0000256" key="5">
    <source>
        <dbReference type="ARBA" id="ARBA00022692"/>
    </source>
</evidence>
<evidence type="ECO:0000256" key="8">
    <source>
        <dbReference type="ARBA" id="ARBA00023077"/>
    </source>
</evidence>
<feature type="chain" id="PRO_5037069342" evidence="11">
    <location>
        <begin position="33"/>
        <end position="1206"/>
    </location>
</feature>
<dbReference type="PANTHER" id="PTHR32552:SF81">
    <property type="entry name" value="TONB-DEPENDENT OUTER MEMBRANE RECEPTOR"/>
    <property type="match status" value="1"/>
</dbReference>
<sequence length="1206" mass="133427">MKKDKLPTLARGGATLMLCGAFPLFCSPFLSAQDADEDEEIFELSPFTIDGSEDEGYRATSTLAGSRLRTDLKDVGSAISVVTKELLEDLGAVDNETLLSYTTSTEVGGAESIFTGTGNGTAINERGNFTSPNSNTRVRGLARADNTRDYFLTDVSWDNYVVDRVDMQRGPNAILFGLGSPAGIVNATTHEATFTDSNKAELRFGSYGSARMMLRSNRVILEDELAIKFALLGDRQKFRQNPAFDNDERFFLAAKYVPSFLKGDSTDFSIKANFERGSIESNRPRTLTPQDNITPFFRSVKDSDGEFNQLGGIGGRLFDPFDVRNANKGVGYGQTQPVITVDGDEVPNPDYIPGLGNFSGAQGPAWIWDSAGATSPYAVRTLGVNRRGGIGPDGTLDGGLGIDFGNYVTIEDYDDYAVSAELPASELGQYKRRHLQDRTVFDFFNNLIDGPNKQEWSDWDVFNARISHTFLNGSLGYELSFFDQEYSAGRTGILGWNDSIYVDLNSTLMDGSPNPNAGRPYVGDVMIGANNITTRDRDAARATAYFKHDFLANNEGWVSRLLGKHIFTGLASESSQEVDNRTFHRYRMDPTWVDYQTKGKGVADLDLQNSHNLVSTIHYIGDSLVGKSSASGLNLSAIQAVQLPSTAPIYTFDSQWNAPGIDPAADWIDPRTGNTSTQSENPANYVGWTFRDHVLTDSLNDPIAMANNTSNGNLSRNEITSEALIWQGYFWDGAIVGTYGWREDELKTWNKTAPTNKFAPESNPNLNTKIANVDPDIYNLDFDPNEEGGQSHSYSVAGHLNELLGSPDWMPLNVSLYYNESENFQPGAGRNDMFGLPIAAPSGSTRDKSILVSTKDNNYSLKVTRYKTTVNDASSAYLANTWIMGNIVALGETWSNVFNYNLKRNHWNKSDVVTNGAHPWYYNMKNPDGVFDQEYEDLVVADWRAFRDELITTFPTFADAWNLTGLGQGGENIRFTQKNPTGLNFTEDATSIGTEYEFTARPTESLRLTMNASKIEAFRNNVGGQQVIQFVEMVDHWLATSEIGNLRLYGGGGKNNIRKQWNKFRAPYSLTKLLEGTASPELRTWHFNAVGRYEFKDGRFKGLALGGGVRWADDVILGYDLTEDENGDPVYHLANPHVGPDDTKVDFMASYSTKIGNGVKWRIQLNVRDLLADKDLIPLSTQPDGSYAAVRIPGSTTWQLTNSFDF</sequence>
<keyword evidence="11" id="KW-0732">Signal</keyword>
<evidence type="ECO:0000256" key="7">
    <source>
        <dbReference type="ARBA" id="ARBA00023065"/>
    </source>
</evidence>
<dbReference type="AlphaFoldDB" id="A0A934RYW0"/>
<evidence type="ECO:0000256" key="11">
    <source>
        <dbReference type="SAM" id="SignalP"/>
    </source>
</evidence>
<keyword evidence="14" id="KW-1185">Reference proteome</keyword>
<evidence type="ECO:0000313" key="13">
    <source>
        <dbReference type="EMBL" id="MBK1876048.1"/>
    </source>
</evidence>
<dbReference type="GO" id="GO:0009279">
    <property type="term" value="C:cell outer membrane"/>
    <property type="evidence" value="ECO:0007669"/>
    <property type="project" value="UniProtKB-SubCell"/>
</dbReference>
<evidence type="ECO:0000256" key="6">
    <source>
        <dbReference type="ARBA" id="ARBA00023004"/>
    </source>
</evidence>
<dbReference type="Pfam" id="PF07715">
    <property type="entry name" value="Plug"/>
    <property type="match status" value="1"/>
</dbReference>
<keyword evidence="4" id="KW-0410">Iron transport</keyword>
<evidence type="ECO:0000256" key="4">
    <source>
        <dbReference type="ARBA" id="ARBA00022496"/>
    </source>
</evidence>
<dbReference type="SUPFAM" id="SSF56935">
    <property type="entry name" value="Porins"/>
    <property type="match status" value="2"/>
</dbReference>
<evidence type="ECO:0000313" key="14">
    <source>
        <dbReference type="Proteomes" id="UP000617628"/>
    </source>
</evidence>
<keyword evidence="5" id="KW-0812">Transmembrane</keyword>
<dbReference type="InterPro" id="IPR036942">
    <property type="entry name" value="Beta-barrel_TonB_sf"/>
</dbReference>
<dbReference type="PANTHER" id="PTHR32552">
    <property type="entry name" value="FERRICHROME IRON RECEPTOR-RELATED"/>
    <property type="match status" value="1"/>
</dbReference>
<dbReference type="GO" id="GO:0006826">
    <property type="term" value="P:iron ion transport"/>
    <property type="evidence" value="ECO:0007669"/>
    <property type="project" value="UniProtKB-KW"/>
</dbReference>
<evidence type="ECO:0000256" key="9">
    <source>
        <dbReference type="ARBA" id="ARBA00023136"/>
    </source>
</evidence>
<dbReference type="Gene3D" id="2.170.130.10">
    <property type="entry name" value="TonB-dependent receptor, plug domain"/>
    <property type="match status" value="1"/>
</dbReference>
<keyword evidence="3" id="KW-1134">Transmembrane beta strand</keyword>
<protein>
    <submittedName>
        <fullName evidence="13">TonB-dependent receptor plug domain-containing protein</fullName>
    </submittedName>
</protein>
<keyword evidence="6" id="KW-0408">Iron</keyword>
<feature type="domain" description="TonB-dependent receptor plug" evidence="12">
    <location>
        <begin position="72"/>
        <end position="184"/>
    </location>
</feature>
<keyword evidence="13" id="KW-0675">Receptor</keyword>
<evidence type="ECO:0000256" key="1">
    <source>
        <dbReference type="ARBA" id="ARBA00004571"/>
    </source>
</evidence>
<evidence type="ECO:0000259" key="12">
    <source>
        <dbReference type="Pfam" id="PF07715"/>
    </source>
</evidence>
<dbReference type="RefSeq" id="WP_200354265.1">
    <property type="nucleotide sequence ID" value="NZ_JAENIL010000006.1"/>
</dbReference>